<dbReference type="Gene3D" id="2.40.260.10">
    <property type="entry name" value="Sortase"/>
    <property type="match status" value="1"/>
</dbReference>
<protein>
    <submittedName>
        <fullName evidence="3">Class C sortase</fullName>
    </submittedName>
</protein>
<name>A0ABW8UHM6_9LACO</name>
<keyword evidence="1" id="KW-0378">Hydrolase</keyword>
<dbReference type="SUPFAM" id="SSF63817">
    <property type="entry name" value="Sortase"/>
    <property type="match status" value="1"/>
</dbReference>
<evidence type="ECO:0000256" key="1">
    <source>
        <dbReference type="ARBA" id="ARBA00022801"/>
    </source>
</evidence>
<dbReference type="Pfam" id="PF04203">
    <property type="entry name" value="Sortase"/>
    <property type="match status" value="1"/>
</dbReference>
<reference evidence="3 4" key="1">
    <citation type="submission" date="2024-08" db="EMBL/GenBank/DDBJ databases">
        <authorList>
            <person name="Arias E."/>
        </authorList>
    </citation>
    <scope>NUCLEOTIDE SEQUENCE [LARGE SCALE GENOMIC DNA]</scope>
    <source>
        <strain evidence="3 4">FAM 25317</strain>
    </source>
</reference>
<keyword evidence="2" id="KW-0472">Membrane</keyword>
<dbReference type="CDD" id="cd05827">
    <property type="entry name" value="Sortase_C"/>
    <property type="match status" value="1"/>
</dbReference>
<dbReference type="NCBIfam" id="TIGR01076">
    <property type="entry name" value="sortase_fam"/>
    <property type="match status" value="1"/>
</dbReference>
<feature type="transmembrane region" description="Helical" evidence="2">
    <location>
        <begin position="250"/>
        <end position="268"/>
    </location>
</feature>
<dbReference type="InterPro" id="IPR023365">
    <property type="entry name" value="Sortase_dom-sf"/>
</dbReference>
<keyword evidence="2" id="KW-1133">Transmembrane helix</keyword>
<accession>A0ABW8UHM6</accession>
<proteinExistence type="predicted"/>
<dbReference type="RefSeq" id="WP_125549528.1">
    <property type="nucleotide sequence ID" value="NZ_JBGQPK010000023.1"/>
</dbReference>
<keyword evidence="4" id="KW-1185">Reference proteome</keyword>
<evidence type="ECO:0000256" key="2">
    <source>
        <dbReference type="SAM" id="Phobius"/>
    </source>
</evidence>
<comment type="caution">
    <text evidence="3">The sequence shown here is derived from an EMBL/GenBank/DDBJ whole genome shotgun (WGS) entry which is preliminary data.</text>
</comment>
<organism evidence="3 4">
    <name type="scientific">Loigolactobacillus zhaoyuanensis</name>
    <dbReference type="NCBI Taxonomy" id="2486017"/>
    <lineage>
        <taxon>Bacteria</taxon>
        <taxon>Bacillati</taxon>
        <taxon>Bacillota</taxon>
        <taxon>Bacilli</taxon>
        <taxon>Lactobacillales</taxon>
        <taxon>Lactobacillaceae</taxon>
        <taxon>Loigolactobacillus</taxon>
    </lineage>
</organism>
<keyword evidence="2" id="KW-0812">Transmembrane</keyword>
<dbReference type="EMBL" id="JBGQPK010000023">
    <property type="protein sequence ID" value="MFL2029374.1"/>
    <property type="molecule type" value="Genomic_DNA"/>
</dbReference>
<sequence>MAQSQKKRKKNNFWLYFGLIIGVILALSPFMFGVYTQRHQDAAKATYERATKNQDNAALLRRAKAYNQKIFEQQQTLGAADGTPMIKAIFPKAKQPIGYINIPAIHLDPMVIYYGSSDWVLTRGIGNLPWTSLPIGGKNTLSTLTGHSGLANQIYFDNIKHLKNGDKVFVHSLGKNLAYKVYKRKIIDPNNKAALKALHVKQNKDEIALVTCTPVFVNSHRLIVYAKRTPYKAATKQHVATRDFWSLDHIFMMAILLFILLLILYLIYSKYRNRKRHADE</sequence>
<dbReference type="InterPro" id="IPR005754">
    <property type="entry name" value="Sortase"/>
</dbReference>
<evidence type="ECO:0000313" key="4">
    <source>
        <dbReference type="Proteomes" id="UP001625389"/>
    </source>
</evidence>
<dbReference type="Proteomes" id="UP001625389">
    <property type="component" value="Unassembled WGS sequence"/>
</dbReference>
<feature type="transmembrane region" description="Helical" evidence="2">
    <location>
        <begin position="12"/>
        <end position="35"/>
    </location>
</feature>
<gene>
    <name evidence="3" type="ORF">ACEN34_07055</name>
</gene>
<dbReference type="InterPro" id="IPR042002">
    <property type="entry name" value="Sortase_C"/>
</dbReference>
<dbReference type="NCBIfam" id="NF033745">
    <property type="entry name" value="class_C_sortase"/>
    <property type="match status" value="1"/>
</dbReference>
<evidence type="ECO:0000313" key="3">
    <source>
        <dbReference type="EMBL" id="MFL2029374.1"/>
    </source>
</evidence>